<feature type="domain" description="Pyruvate carboxyltransferase" evidence="2">
    <location>
        <begin position="122"/>
        <end position="260"/>
    </location>
</feature>
<evidence type="ECO:0000259" key="2">
    <source>
        <dbReference type="Pfam" id="PF00682"/>
    </source>
</evidence>
<dbReference type="STRING" id="1526.SAMN02910262_01919"/>
<dbReference type="RefSeq" id="WP_074650110.1">
    <property type="nucleotide sequence ID" value="NZ_FOIL01000044.1"/>
</dbReference>
<evidence type="ECO:0000313" key="4">
    <source>
        <dbReference type="Proteomes" id="UP000199820"/>
    </source>
</evidence>
<proteinExistence type="predicted"/>
<sequence>MRERKLLDCTLRDGGYVNDWEFGKENIVNIFERLVGAGVDIIEVGFLDDRRVYDPNRTIFPDTESLNKTFSKLDPGNSMVVAMIDYGTCAIERIQPQKDTCLDGIRVIFKKAKMKGAIEFCAKLKALGYKVFANAVSITSYNDRELLDLVDLVNDIEPYAMSMVDTYGLMHEDHVLHYFSLIDYNLKPGIMIGYHSHNNFQMAYSNSIQVLKAPASHSVNVDASLYGMGKSAGNLPIELMAMYMDTNMGKNYGMSQLMETIDLNIMPFFNRTPWGYKLFFYIAASNQCHPNYVKQLMEKQTLSLSQINELLQMLQGEKKLLYDKDYMESLYQEYQGHDCSDDQALAELTEYWKDKNILLIGPGRNVENQKERVDAFVGEHHPEIISINYLPLHVKANCVFISNSKRYMMLNTSLVEMQEENRENKENFRVIATSNVTKMSGHFDYTLNYSTWIDRSAEIVDNSFVMLLRVLAKCGVKKVSCAGFDGYSEDGKNYFNAGMDYRNEREKRDIEKSLRTNRYVNTVLADLADRMTVEFVTDSRYHA</sequence>
<reference evidence="3 4" key="1">
    <citation type="submission" date="2016-10" db="EMBL/GenBank/DDBJ databases">
        <authorList>
            <person name="de Groot N.N."/>
        </authorList>
    </citation>
    <scope>NUCLEOTIDE SEQUENCE [LARGE SCALE GENOMIC DNA]</scope>
    <source>
        <strain evidence="3 4">KH1P1</strain>
    </source>
</reference>
<dbReference type="SUPFAM" id="SSF51569">
    <property type="entry name" value="Aldolase"/>
    <property type="match status" value="1"/>
</dbReference>
<evidence type="ECO:0000313" key="3">
    <source>
        <dbReference type="EMBL" id="SET79107.1"/>
    </source>
</evidence>
<dbReference type="GO" id="GO:0003852">
    <property type="term" value="F:2-isopropylmalate synthase activity"/>
    <property type="evidence" value="ECO:0007669"/>
    <property type="project" value="TreeGrafter"/>
</dbReference>
<dbReference type="EMBL" id="FOIL01000044">
    <property type="protein sequence ID" value="SET79107.1"/>
    <property type="molecule type" value="Genomic_DNA"/>
</dbReference>
<dbReference type="eggNOG" id="COG0119">
    <property type="taxonomic scope" value="Bacteria"/>
</dbReference>
<dbReference type="InterPro" id="IPR013785">
    <property type="entry name" value="Aldolase_TIM"/>
</dbReference>
<dbReference type="Proteomes" id="UP000199820">
    <property type="component" value="Unassembled WGS sequence"/>
</dbReference>
<protein>
    <submittedName>
        <fullName evidence="3">4-hydroxy 2-oxovalerate aldolase</fullName>
    </submittedName>
</protein>
<dbReference type="GO" id="GO:0009098">
    <property type="term" value="P:L-leucine biosynthetic process"/>
    <property type="evidence" value="ECO:0007669"/>
    <property type="project" value="TreeGrafter"/>
</dbReference>
<keyword evidence="4" id="KW-1185">Reference proteome</keyword>
<accession>A0A1I0H5V5</accession>
<dbReference type="PANTHER" id="PTHR10277:SF9">
    <property type="entry name" value="2-ISOPROPYLMALATE SYNTHASE 1, CHLOROPLASTIC-RELATED"/>
    <property type="match status" value="1"/>
</dbReference>
<keyword evidence="1" id="KW-0464">Manganese</keyword>
<name>A0A1I0H5V5_9FIRM</name>
<gene>
    <name evidence="3" type="ORF">SAMN04487771_104414</name>
</gene>
<dbReference type="AlphaFoldDB" id="A0A1I0H5V5"/>
<dbReference type="InterPro" id="IPR050073">
    <property type="entry name" value="2-IPM_HCS-like"/>
</dbReference>
<organism evidence="3 4">
    <name type="scientific">[Clostridium] aminophilum</name>
    <dbReference type="NCBI Taxonomy" id="1526"/>
    <lineage>
        <taxon>Bacteria</taxon>
        <taxon>Bacillati</taxon>
        <taxon>Bacillota</taxon>
        <taxon>Clostridia</taxon>
        <taxon>Lachnospirales</taxon>
        <taxon>Lachnospiraceae</taxon>
    </lineage>
</organism>
<evidence type="ECO:0000256" key="1">
    <source>
        <dbReference type="ARBA" id="ARBA00023211"/>
    </source>
</evidence>
<dbReference type="CDD" id="cd07944">
    <property type="entry name" value="DRE_TIM_HOA_like"/>
    <property type="match status" value="1"/>
</dbReference>
<dbReference type="Gene3D" id="3.20.20.70">
    <property type="entry name" value="Aldolase class I"/>
    <property type="match status" value="1"/>
</dbReference>
<dbReference type="Pfam" id="PF00682">
    <property type="entry name" value="HMGL-like"/>
    <property type="match status" value="1"/>
</dbReference>
<dbReference type="InterPro" id="IPR000891">
    <property type="entry name" value="PYR_CT"/>
</dbReference>
<dbReference type="OrthoDB" id="9804858at2"/>
<dbReference type="PANTHER" id="PTHR10277">
    <property type="entry name" value="HOMOCITRATE SYNTHASE-RELATED"/>
    <property type="match status" value="1"/>
</dbReference>